<evidence type="ECO:0000256" key="8">
    <source>
        <dbReference type="SAM" id="Phobius"/>
    </source>
</evidence>
<name>A0A418WG70_9PROT</name>
<feature type="transmembrane region" description="Helical" evidence="8">
    <location>
        <begin position="259"/>
        <end position="281"/>
    </location>
</feature>
<dbReference type="InterPro" id="IPR027417">
    <property type="entry name" value="P-loop_NTPase"/>
</dbReference>
<accession>A0A418WG70</accession>
<dbReference type="InterPro" id="IPR011527">
    <property type="entry name" value="ABC1_TM_dom"/>
</dbReference>
<protein>
    <submittedName>
        <fullName evidence="11">ATP-binding cassette domain-containing protein</fullName>
    </submittedName>
</protein>
<dbReference type="SMART" id="SM00382">
    <property type="entry name" value="AAA"/>
    <property type="match status" value="1"/>
</dbReference>
<feature type="transmembrane region" description="Helical" evidence="8">
    <location>
        <begin position="155"/>
        <end position="172"/>
    </location>
</feature>
<dbReference type="InterPro" id="IPR039421">
    <property type="entry name" value="Type_1_exporter"/>
</dbReference>
<evidence type="ECO:0000256" key="2">
    <source>
        <dbReference type="ARBA" id="ARBA00022692"/>
    </source>
</evidence>
<evidence type="ECO:0000256" key="3">
    <source>
        <dbReference type="ARBA" id="ARBA00022741"/>
    </source>
</evidence>
<proteinExistence type="predicted"/>
<dbReference type="PROSITE" id="PS00211">
    <property type="entry name" value="ABC_TRANSPORTER_1"/>
    <property type="match status" value="1"/>
</dbReference>
<dbReference type="FunFam" id="3.40.50.300:FF:000218">
    <property type="entry name" value="Multidrug ABC transporter ATP-binding protein"/>
    <property type="match status" value="1"/>
</dbReference>
<dbReference type="Gene3D" id="3.40.50.300">
    <property type="entry name" value="P-loop containing nucleotide triphosphate hydrolases"/>
    <property type="match status" value="1"/>
</dbReference>
<dbReference type="AlphaFoldDB" id="A0A418WG70"/>
<evidence type="ECO:0000259" key="9">
    <source>
        <dbReference type="PROSITE" id="PS50893"/>
    </source>
</evidence>
<keyword evidence="3" id="KW-0547">Nucleotide-binding</keyword>
<keyword evidence="4 11" id="KW-0067">ATP-binding</keyword>
<evidence type="ECO:0000256" key="1">
    <source>
        <dbReference type="ARBA" id="ARBA00004651"/>
    </source>
</evidence>
<dbReference type="InterPro" id="IPR017871">
    <property type="entry name" value="ABC_transporter-like_CS"/>
</dbReference>
<dbReference type="SUPFAM" id="SSF90123">
    <property type="entry name" value="ABC transporter transmembrane region"/>
    <property type="match status" value="1"/>
</dbReference>
<dbReference type="GO" id="GO:0005524">
    <property type="term" value="F:ATP binding"/>
    <property type="evidence" value="ECO:0007669"/>
    <property type="project" value="UniProtKB-KW"/>
</dbReference>
<dbReference type="NCBIfam" id="TIGR02204">
    <property type="entry name" value="MsbA_rel"/>
    <property type="match status" value="1"/>
</dbReference>
<dbReference type="GO" id="GO:0016887">
    <property type="term" value="F:ATP hydrolysis activity"/>
    <property type="evidence" value="ECO:0007669"/>
    <property type="project" value="InterPro"/>
</dbReference>
<evidence type="ECO:0000256" key="5">
    <source>
        <dbReference type="ARBA" id="ARBA00022989"/>
    </source>
</evidence>
<dbReference type="GO" id="GO:0015421">
    <property type="term" value="F:ABC-type oligopeptide transporter activity"/>
    <property type="evidence" value="ECO:0007669"/>
    <property type="project" value="TreeGrafter"/>
</dbReference>
<evidence type="ECO:0000256" key="7">
    <source>
        <dbReference type="ARBA" id="ARBA00024725"/>
    </source>
</evidence>
<dbReference type="InterPro" id="IPR003439">
    <property type="entry name" value="ABC_transporter-like_ATP-bd"/>
</dbReference>
<dbReference type="SUPFAM" id="SSF52540">
    <property type="entry name" value="P-loop containing nucleoside triphosphate hydrolases"/>
    <property type="match status" value="1"/>
</dbReference>
<dbReference type="Proteomes" id="UP000284605">
    <property type="component" value="Unassembled WGS sequence"/>
</dbReference>
<dbReference type="CDD" id="cd18575">
    <property type="entry name" value="ABC_6TM_bac_exporter_ABCB8_10_like"/>
    <property type="match status" value="1"/>
</dbReference>
<dbReference type="InterPro" id="IPR011918">
    <property type="entry name" value="ABC_MsbA_ATP-bd"/>
</dbReference>
<keyword evidence="5 8" id="KW-1133">Transmembrane helix</keyword>
<evidence type="ECO:0000259" key="10">
    <source>
        <dbReference type="PROSITE" id="PS50929"/>
    </source>
</evidence>
<dbReference type="Pfam" id="PF00664">
    <property type="entry name" value="ABC_membrane"/>
    <property type="match status" value="1"/>
</dbReference>
<feature type="transmembrane region" description="Helical" evidence="8">
    <location>
        <begin position="293"/>
        <end position="311"/>
    </location>
</feature>
<dbReference type="CDD" id="cd03249">
    <property type="entry name" value="ABC_MTABC3_MDL1_MDL2"/>
    <property type="match status" value="1"/>
</dbReference>
<evidence type="ECO:0000256" key="4">
    <source>
        <dbReference type="ARBA" id="ARBA00022840"/>
    </source>
</evidence>
<dbReference type="EMBL" id="QYUK01000011">
    <property type="protein sequence ID" value="RJF89013.1"/>
    <property type="molecule type" value="Genomic_DNA"/>
</dbReference>
<dbReference type="PANTHER" id="PTHR43394:SF1">
    <property type="entry name" value="ATP-BINDING CASSETTE SUB-FAMILY B MEMBER 10, MITOCHONDRIAL"/>
    <property type="match status" value="1"/>
</dbReference>
<dbReference type="Gene3D" id="1.20.1560.10">
    <property type="entry name" value="ABC transporter type 1, transmembrane domain"/>
    <property type="match status" value="1"/>
</dbReference>
<evidence type="ECO:0000256" key="6">
    <source>
        <dbReference type="ARBA" id="ARBA00023136"/>
    </source>
</evidence>
<comment type="subcellular location">
    <subcellularLocation>
        <location evidence="1">Cell membrane</location>
        <topology evidence="1">Multi-pass membrane protein</topology>
    </subcellularLocation>
</comment>
<keyword evidence="2 8" id="KW-0812">Transmembrane</keyword>
<dbReference type="PROSITE" id="PS50893">
    <property type="entry name" value="ABC_TRANSPORTER_2"/>
    <property type="match status" value="1"/>
</dbReference>
<dbReference type="RefSeq" id="WP_119780119.1">
    <property type="nucleotide sequence ID" value="NZ_QYUK01000011.1"/>
</dbReference>
<sequence length="608" mass="64844">MSETAAPASPPPASRRDNPLTRLRALWPFIRPYRGRVALALVSLTIAAGAMLTIGQALRRLIDHGFDGQNPGLIDLYFVALLGVVVVLAFATFGRFYLVSWLGERVIADVRQAIYGHVVRLDSTFFETTKTGEILSRLNADTMLIESVIGSSASIALRNLLLFLGGSALLVLTSPKLALLMILVVPLVLVPILVFGRRVRALSRTSQDRLADSAAVAGEALSAVQTVQAFGQEAGESARYGGAVETAFGTARRRIRTRAWLTAMVIILVFGAIDLVLWIGAKDVSGGTMTGGELAGFVFYAVVAASALGALSEVWGDLQRAAGATERLLELLAVVPRIKAPENPAPLPSPAQGAIRFDNVTFHYPSRPDLPALEGISLDIAPGETVALVGPSGAGKSTVFQLLLRFHDPEGGTVLVDDADVKTLDPVELRHLFALVPQETTIFATDAAANIRYGRPDASMADVLAAAEAASARGFIEQLPEGFASQLGERGTRLSGGQKQRIAIARAILRDPKILLLDEATSALDAESEVQVQDALEGLMKGRTTLVIAHRLSTVINADRIIVMDGGRVVETGRHDDLVAQGGLYARLAALQFGETEGRPPERRLRQV</sequence>
<dbReference type="InterPro" id="IPR003593">
    <property type="entry name" value="AAA+_ATPase"/>
</dbReference>
<dbReference type="GO" id="GO:0090374">
    <property type="term" value="P:oligopeptide export from mitochondrion"/>
    <property type="evidence" value="ECO:0007669"/>
    <property type="project" value="TreeGrafter"/>
</dbReference>
<evidence type="ECO:0000313" key="12">
    <source>
        <dbReference type="Proteomes" id="UP000284605"/>
    </source>
</evidence>
<reference evidence="11 12" key="1">
    <citation type="submission" date="2018-09" db="EMBL/GenBank/DDBJ databases">
        <authorList>
            <person name="Zhu H."/>
        </authorList>
    </citation>
    <scope>NUCLEOTIDE SEQUENCE [LARGE SCALE GENOMIC DNA]</scope>
    <source>
        <strain evidence="11 12">K1W22B-8</strain>
    </source>
</reference>
<dbReference type="InterPro" id="IPR036640">
    <property type="entry name" value="ABC1_TM_sf"/>
</dbReference>
<feature type="domain" description="ABC transporter" evidence="9">
    <location>
        <begin position="355"/>
        <end position="591"/>
    </location>
</feature>
<feature type="transmembrane region" description="Helical" evidence="8">
    <location>
        <begin position="77"/>
        <end position="98"/>
    </location>
</feature>
<feature type="domain" description="ABC transmembrane type-1" evidence="10">
    <location>
        <begin position="38"/>
        <end position="320"/>
    </location>
</feature>
<organism evidence="11 12">
    <name type="scientific">Oleomonas cavernae</name>
    <dbReference type="NCBI Taxonomy" id="2320859"/>
    <lineage>
        <taxon>Bacteria</taxon>
        <taxon>Pseudomonadati</taxon>
        <taxon>Pseudomonadota</taxon>
        <taxon>Alphaproteobacteria</taxon>
        <taxon>Acetobacterales</taxon>
        <taxon>Acetobacteraceae</taxon>
        <taxon>Oleomonas</taxon>
    </lineage>
</organism>
<dbReference type="PANTHER" id="PTHR43394">
    <property type="entry name" value="ATP-DEPENDENT PERMEASE MDL1, MITOCHONDRIAL"/>
    <property type="match status" value="1"/>
</dbReference>
<dbReference type="PROSITE" id="PS50929">
    <property type="entry name" value="ABC_TM1F"/>
    <property type="match status" value="1"/>
</dbReference>
<comment type="function">
    <text evidence="7">Part of an ABC transporter complex. Transmembrane domains (TMD) form a pore in the inner membrane and the ATP-binding domain (NBD) is responsible for energy generation.</text>
</comment>
<feature type="transmembrane region" description="Helical" evidence="8">
    <location>
        <begin position="37"/>
        <end position="57"/>
    </location>
</feature>
<feature type="transmembrane region" description="Helical" evidence="8">
    <location>
        <begin position="178"/>
        <end position="196"/>
    </location>
</feature>
<dbReference type="Pfam" id="PF00005">
    <property type="entry name" value="ABC_tran"/>
    <property type="match status" value="1"/>
</dbReference>
<evidence type="ECO:0000313" key="11">
    <source>
        <dbReference type="EMBL" id="RJF89013.1"/>
    </source>
</evidence>
<keyword evidence="12" id="KW-1185">Reference proteome</keyword>
<dbReference type="GO" id="GO:0005886">
    <property type="term" value="C:plasma membrane"/>
    <property type="evidence" value="ECO:0007669"/>
    <property type="project" value="UniProtKB-SubCell"/>
</dbReference>
<comment type="caution">
    <text evidence="11">The sequence shown here is derived from an EMBL/GenBank/DDBJ whole genome shotgun (WGS) entry which is preliminary data.</text>
</comment>
<dbReference type="OrthoDB" id="5288404at2"/>
<keyword evidence="6 8" id="KW-0472">Membrane</keyword>
<gene>
    <name evidence="11" type="ORF">D3874_20225</name>
</gene>